<dbReference type="KEGG" id="pfy:PFICI_10514"/>
<keyword evidence="3" id="KW-0479">Metal-binding</keyword>
<dbReference type="eggNOG" id="KOG0453">
    <property type="taxonomic scope" value="Eukaryota"/>
</dbReference>
<dbReference type="InterPro" id="IPR036008">
    <property type="entry name" value="Aconitase_4Fe-4S_dom"/>
</dbReference>
<evidence type="ECO:0000313" key="9">
    <source>
        <dbReference type="Proteomes" id="UP000030651"/>
    </source>
</evidence>
<dbReference type="GO" id="GO:0170034">
    <property type="term" value="P:L-amino acid biosynthetic process"/>
    <property type="evidence" value="ECO:0007669"/>
    <property type="project" value="UniProtKB-ARBA"/>
</dbReference>
<evidence type="ECO:0000313" key="8">
    <source>
        <dbReference type="EMBL" id="ETS78452.1"/>
    </source>
</evidence>
<dbReference type="SUPFAM" id="SSF52016">
    <property type="entry name" value="LeuD/IlvD-like"/>
    <property type="match status" value="1"/>
</dbReference>
<accession>W3WZ98</accession>
<dbReference type="GO" id="GO:0051536">
    <property type="term" value="F:iron-sulfur cluster binding"/>
    <property type="evidence" value="ECO:0007669"/>
    <property type="project" value="UniProtKB-KW"/>
</dbReference>
<dbReference type="GO" id="GO:0016836">
    <property type="term" value="F:hydro-lyase activity"/>
    <property type="evidence" value="ECO:0007669"/>
    <property type="project" value="InterPro"/>
</dbReference>
<dbReference type="InterPro" id="IPR024084">
    <property type="entry name" value="IsoPropMal-DH-like_dom"/>
</dbReference>
<comment type="similarity">
    <text evidence="1">Belongs to the aconitase/IPM isomerase family.</text>
</comment>
<dbReference type="AlphaFoldDB" id="W3WZ98"/>
<dbReference type="InterPro" id="IPR015928">
    <property type="entry name" value="Aconitase/3IPM_dehydase_swvl"/>
</dbReference>
<dbReference type="Pfam" id="PF00330">
    <property type="entry name" value="Aconitase"/>
    <property type="match status" value="1"/>
</dbReference>
<dbReference type="InterPro" id="IPR000573">
    <property type="entry name" value="AconitaseA/IPMdHydase_ssu_swvl"/>
</dbReference>
<dbReference type="PANTHER" id="PTHR43822">
    <property type="entry name" value="HOMOACONITASE, MITOCHONDRIAL-RELATED"/>
    <property type="match status" value="1"/>
</dbReference>
<dbReference type="GO" id="GO:0046872">
    <property type="term" value="F:metal ion binding"/>
    <property type="evidence" value="ECO:0007669"/>
    <property type="project" value="UniProtKB-KW"/>
</dbReference>
<dbReference type="Gene3D" id="3.30.499.10">
    <property type="entry name" value="Aconitase, domain 3"/>
    <property type="match status" value="2"/>
</dbReference>
<dbReference type="PRINTS" id="PR00415">
    <property type="entry name" value="ACONITASE"/>
</dbReference>
<dbReference type="GO" id="GO:0170038">
    <property type="term" value="P:proteinogenic amino acid biosynthetic process"/>
    <property type="evidence" value="ECO:0007669"/>
    <property type="project" value="UniProtKB-ARBA"/>
</dbReference>
<dbReference type="OMA" id="YFRPEFR"/>
<dbReference type="InterPro" id="IPR011827">
    <property type="entry name" value="LeuD_type2/HacB/DmdB"/>
</dbReference>
<name>W3WZ98_PESFW</name>
<dbReference type="CDD" id="cd01577">
    <property type="entry name" value="IPMI_Swivel"/>
    <property type="match status" value="1"/>
</dbReference>
<dbReference type="InParanoid" id="W3WZ98"/>
<proteinExistence type="inferred from homology"/>
<dbReference type="Proteomes" id="UP000030651">
    <property type="component" value="Unassembled WGS sequence"/>
</dbReference>
<evidence type="ECO:0000256" key="5">
    <source>
        <dbReference type="ARBA" id="ARBA00023014"/>
    </source>
</evidence>
<dbReference type="SUPFAM" id="SSF53732">
    <property type="entry name" value="Aconitase iron-sulfur domain"/>
    <property type="match status" value="1"/>
</dbReference>
<dbReference type="GeneID" id="19275527"/>
<organism evidence="8 9">
    <name type="scientific">Pestalotiopsis fici (strain W106-1 / CGMCC3.15140)</name>
    <dbReference type="NCBI Taxonomy" id="1229662"/>
    <lineage>
        <taxon>Eukaryota</taxon>
        <taxon>Fungi</taxon>
        <taxon>Dikarya</taxon>
        <taxon>Ascomycota</taxon>
        <taxon>Pezizomycotina</taxon>
        <taxon>Sordariomycetes</taxon>
        <taxon>Xylariomycetidae</taxon>
        <taxon>Amphisphaeriales</taxon>
        <taxon>Sporocadaceae</taxon>
        <taxon>Pestalotiopsis</taxon>
    </lineage>
</organism>
<dbReference type="SMART" id="SM01329">
    <property type="entry name" value="Iso_dh"/>
    <property type="match status" value="1"/>
</dbReference>
<dbReference type="HOGENOM" id="CLU_006714_3_3_1"/>
<dbReference type="Gene3D" id="3.20.19.10">
    <property type="entry name" value="Aconitase, domain 4"/>
    <property type="match status" value="1"/>
</dbReference>
<keyword evidence="6" id="KW-0456">Lyase</keyword>
<protein>
    <recommendedName>
        <fullName evidence="7">Isopropylmalate dehydrogenase-like domain-containing protein</fullName>
    </recommendedName>
</protein>
<evidence type="ECO:0000259" key="7">
    <source>
        <dbReference type="SMART" id="SM01329"/>
    </source>
</evidence>
<dbReference type="SUPFAM" id="SSF53659">
    <property type="entry name" value="Isocitrate/Isopropylmalate dehydrogenase-like"/>
    <property type="match status" value="1"/>
</dbReference>
<dbReference type="InterPro" id="IPR033940">
    <property type="entry name" value="IPMI_Swivel"/>
</dbReference>
<keyword evidence="4" id="KW-0408">Iron</keyword>
<feature type="domain" description="Isopropylmalate dehydrogenase-like" evidence="7">
    <location>
        <begin position="8"/>
        <end position="362"/>
    </location>
</feature>
<dbReference type="EMBL" id="KI912115">
    <property type="protein sequence ID" value="ETS78452.1"/>
    <property type="molecule type" value="Genomic_DNA"/>
</dbReference>
<dbReference type="Pfam" id="PF00694">
    <property type="entry name" value="Aconitase_C"/>
    <property type="match status" value="1"/>
</dbReference>
<dbReference type="STRING" id="1229662.W3WZ98"/>
<sequence>MIEKKSFEIAILPGDGNGPNLARQARRIFATIEKHRRNYSFHISEHAIGGAALDKGLPALPAETLKACLRSDAVIICCCGGVTEHAHAPEEAILKLRRALDVYANIRVVQFPSTNLVSRSSFKKNMVEDLDITFVRDMSGGAYYGSKQESDDEHHVAYDTTEYSREDIERLAVWAGTYAMQTTPPRNVHSVDKANAMATSRLWRSTVTDVFKTKFPAVTLNHLLVDDAAALLSSTPMSLNGVLLTENLFGDILSDQAGGIINSPNVLSSASVSHLPGHFLENSCGIFEPLNLKAGQNGHDNPIAIIQSVSDMLRLGIGLHAESDALGHALRRTLDPPELIGANVLTKDLGGTATADVFMETLLEQFGFFLEAANSIDMATVQDDSILPPAKQSQRDHHVRPMGVVEKIITNAAIGLDVPQVNVGDMVAVRVDWTVTSELLWAGMEKTYNQMNRPRPYRNDRIWLAVDHTVDPRTNHLPKQKGLIEKAELFQREAKIIDFLPANTSIMHTDFTRERAQPGHIVVGSDSHTCSAGSMGTLAVGFGAADVVMPLVTGETWFRVPEVCRINFVGSLPWGTSGKDVILHILGLFKRNTIAFQRAVEYGGASLKELSMDARFAIANMTTEFGGMGACFEADEITASWLSRRKLLQHKNRGLYFRADPGAQYSEERTIDLSNVAPTIALYPNPDDVVPIHTKSGMKLDGCFIGACTTTEEDLVIGGLVLEAGLKAGMVPVKKGKRRVTPGSLSIIKSLTENGIIEIYKQAGFEVGAPGCSYCVGINDVDVADIDEVWLSSQNRNFRNRMGKGSFGNITNAAAVAASSFEMLVTDPTSLVNQIDKEKYRKYTQQNSTQSREATEIQVAQPEPLGLKEPVIFDGSNVDLDVNIPKSAKVIKSRVQRFGDNVDTDAIIPAEFMPGKDNKDLGSHCFEYFRPDFRQKAHDGAQIIVAQDGFGSGSSREDAVRALQGAGIVGVIAKGFAFIYDRNQLNMGLFNAIITDDDFYQHATEGSTITVDKDQKIITICGVDKTFRYESSWIEDTLLNAGGILPLYHLHGTSLFRHLTSSKTKNSAITMGSGLSTNAFSNERGPHSELAW</sequence>
<keyword evidence="5" id="KW-0411">Iron-sulfur</keyword>
<evidence type="ECO:0000256" key="6">
    <source>
        <dbReference type="ARBA" id="ARBA00023239"/>
    </source>
</evidence>
<dbReference type="RefSeq" id="XP_007837286.1">
    <property type="nucleotide sequence ID" value="XM_007839095.1"/>
</dbReference>
<dbReference type="Gene3D" id="3.40.718.10">
    <property type="entry name" value="Isopropylmalate Dehydrogenase"/>
    <property type="match status" value="1"/>
</dbReference>
<gene>
    <name evidence="8" type="ORF">PFICI_10514</name>
</gene>
<evidence type="ECO:0000256" key="4">
    <source>
        <dbReference type="ARBA" id="ARBA00023004"/>
    </source>
</evidence>
<dbReference type="Pfam" id="PF00180">
    <property type="entry name" value="Iso_dh"/>
    <property type="match status" value="1"/>
</dbReference>
<dbReference type="OrthoDB" id="419183at2759"/>
<evidence type="ECO:0000256" key="1">
    <source>
        <dbReference type="ARBA" id="ARBA00007185"/>
    </source>
</evidence>
<evidence type="ECO:0000256" key="2">
    <source>
        <dbReference type="ARBA" id="ARBA00007769"/>
    </source>
</evidence>
<comment type="similarity">
    <text evidence="2">Belongs to the isocitrate and isopropylmalate dehydrogenases family.</text>
</comment>
<dbReference type="InterPro" id="IPR050067">
    <property type="entry name" value="IPM_dehydratase_rel_enz"/>
</dbReference>
<dbReference type="NCBIfam" id="TIGR02087">
    <property type="entry name" value="LEUD_arch"/>
    <property type="match status" value="1"/>
</dbReference>
<reference evidence="9" key="1">
    <citation type="journal article" date="2015" name="BMC Genomics">
        <title>Genomic and transcriptomic analysis of the endophytic fungus Pestalotiopsis fici reveals its lifestyle and high potential for synthesis of natural products.</title>
        <authorList>
            <person name="Wang X."/>
            <person name="Zhang X."/>
            <person name="Liu L."/>
            <person name="Xiang M."/>
            <person name="Wang W."/>
            <person name="Sun X."/>
            <person name="Che Y."/>
            <person name="Guo L."/>
            <person name="Liu G."/>
            <person name="Guo L."/>
            <person name="Wang C."/>
            <person name="Yin W.B."/>
            <person name="Stadler M."/>
            <person name="Zhang X."/>
            <person name="Liu X."/>
        </authorList>
    </citation>
    <scope>NUCLEOTIDE SEQUENCE [LARGE SCALE GENOMIC DNA]</scope>
    <source>
        <strain evidence="9">W106-1 / CGMCC3.15140</strain>
    </source>
</reference>
<dbReference type="PANTHER" id="PTHR43822:SF2">
    <property type="entry name" value="HOMOACONITASE, MITOCHONDRIAL"/>
    <property type="match status" value="1"/>
</dbReference>
<keyword evidence="9" id="KW-1185">Reference proteome</keyword>
<dbReference type="InterPro" id="IPR015931">
    <property type="entry name" value="Acnase/IPM_dHydase_lsu_aba_1/3"/>
</dbReference>
<dbReference type="InterPro" id="IPR001030">
    <property type="entry name" value="Acoase/IPM_deHydtase_lsu_aba"/>
</dbReference>
<dbReference type="eggNOG" id="KOG0786">
    <property type="taxonomic scope" value="Eukaryota"/>
</dbReference>
<evidence type="ECO:0000256" key="3">
    <source>
        <dbReference type="ARBA" id="ARBA00022723"/>
    </source>
</evidence>